<dbReference type="Proteomes" id="UP000603200">
    <property type="component" value="Unassembled WGS sequence"/>
</dbReference>
<gene>
    <name evidence="2" type="ORF">Ahu01nite_031330</name>
</gene>
<dbReference type="InterPro" id="IPR037401">
    <property type="entry name" value="SnoaL-like"/>
</dbReference>
<organism evidence="2 3">
    <name type="scientific">Winogradskya humida</name>
    <dbReference type="NCBI Taxonomy" id="113566"/>
    <lineage>
        <taxon>Bacteria</taxon>
        <taxon>Bacillati</taxon>
        <taxon>Actinomycetota</taxon>
        <taxon>Actinomycetes</taxon>
        <taxon>Micromonosporales</taxon>
        <taxon>Micromonosporaceae</taxon>
        <taxon>Winogradskya</taxon>
    </lineage>
</organism>
<protein>
    <recommendedName>
        <fullName evidence="1">SnoaL-like domain-containing protein</fullName>
    </recommendedName>
</protein>
<reference evidence="2 3" key="1">
    <citation type="submission" date="2021-01" db="EMBL/GenBank/DDBJ databases">
        <title>Whole genome shotgun sequence of Actinoplanes humidus NBRC 14915.</title>
        <authorList>
            <person name="Komaki H."/>
            <person name="Tamura T."/>
        </authorList>
    </citation>
    <scope>NUCLEOTIDE SEQUENCE [LARGE SCALE GENOMIC DNA]</scope>
    <source>
        <strain evidence="2 3">NBRC 14915</strain>
    </source>
</reference>
<proteinExistence type="predicted"/>
<evidence type="ECO:0000313" key="2">
    <source>
        <dbReference type="EMBL" id="GIE20031.1"/>
    </source>
</evidence>
<dbReference type="RefSeq" id="WP_203837231.1">
    <property type="nucleotide sequence ID" value="NZ_BAAATV010000007.1"/>
</dbReference>
<sequence>MVLTADDKLAIHEVISLHGHLCDATAYDRFDLVFTADLVVDTSDLGLAPVPHAGPSQERLDTYIGVAHSRGPGDTVALHVTNVLVVEDGDGARAWSKALALGRDGSVASYTYADRLVRTDLGWRIRHRKVSPRREPGVGIEPLII</sequence>
<dbReference type="EMBL" id="BOMN01000037">
    <property type="protein sequence ID" value="GIE20031.1"/>
    <property type="molecule type" value="Genomic_DNA"/>
</dbReference>
<dbReference type="SUPFAM" id="SSF54427">
    <property type="entry name" value="NTF2-like"/>
    <property type="match status" value="1"/>
</dbReference>
<keyword evidence="3" id="KW-1185">Reference proteome</keyword>
<accession>A0ABQ3ZN68</accession>
<name>A0ABQ3ZN68_9ACTN</name>
<dbReference type="Pfam" id="PF13577">
    <property type="entry name" value="SnoaL_4"/>
    <property type="match status" value="1"/>
</dbReference>
<evidence type="ECO:0000259" key="1">
    <source>
        <dbReference type="Pfam" id="PF13577"/>
    </source>
</evidence>
<feature type="domain" description="SnoaL-like" evidence="1">
    <location>
        <begin position="5"/>
        <end position="129"/>
    </location>
</feature>
<dbReference type="Gene3D" id="3.10.450.50">
    <property type="match status" value="1"/>
</dbReference>
<evidence type="ECO:0000313" key="3">
    <source>
        <dbReference type="Proteomes" id="UP000603200"/>
    </source>
</evidence>
<comment type="caution">
    <text evidence="2">The sequence shown here is derived from an EMBL/GenBank/DDBJ whole genome shotgun (WGS) entry which is preliminary data.</text>
</comment>
<dbReference type="InterPro" id="IPR032710">
    <property type="entry name" value="NTF2-like_dom_sf"/>
</dbReference>